<evidence type="ECO:0000313" key="2">
    <source>
        <dbReference type="Proteomes" id="UP000025227"/>
    </source>
</evidence>
<evidence type="ECO:0000256" key="1">
    <source>
        <dbReference type="SAM" id="MobiDB-lite"/>
    </source>
</evidence>
<feature type="compositionally biased region" description="Polar residues" evidence="1">
    <location>
        <begin position="212"/>
        <end position="221"/>
    </location>
</feature>
<name>A0A7I4Y092_HAECO</name>
<dbReference type="Proteomes" id="UP000025227">
    <property type="component" value="Unplaced"/>
</dbReference>
<dbReference type="OrthoDB" id="5885472at2759"/>
<accession>A0A7I4Y092</accession>
<evidence type="ECO:0000313" key="3">
    <source>
        <dbReference type="WBParaSite" id="HCON_00027050-00001"/>
    </source>
</evidence>
<protein>
    <submittedName>
        <fullName evidence="3">Golgin subfamily B member 1-like</fullName>
    </submittedName>
</protein>
<reference evidence="3" key="1">
    <citation type="submission" date="2020-12" db="UniProtKB">
        <authorList>
            <consortium name="WormBaseParasite"/>
        </authorList>
    </citation>
    <scope>IDENTIFICATION</scope>
    <source>
        <strain evidence="3">MHco3</strain>
    </source>
</reference>
<feature type="region of interest" description="Disordered" evidence="1">
    <location>
        <begin position="210"/>
        <end position="235"/>
    </location>
</feature>
<dbReference type="WBParaSite" id="HCON_00027050-00001">
    <property type="protein sequence ID" value="HCON_00027050-00001"/>
    <property type="gene ID" value="HCON_00027050"/>
</dbReference>
<dbReference type="AlphaFoldDB" id="A0A7I4Y092"/>
<proteinExistence type="predicted"/>
<sequence>MAENEIDKEIEQMLSFEKGDDDQVTNLQSQLATLMEQIQRLLQQAGQVKSSVCIVQNEVQTLQTLPERVQREIRKGNRTRAAEKNRDEVALTVSELADDSCEIINREMPKISQLVDHLLLWENYNWEQLMSELKELQAQALHVDQCMRELARFLNVASTEVVSTVKNCFVQHKKHKELFPDTPNMAHPVGHERSESANRQLFRREQPIEVDNPSTSASFKSAMNPVRKRDSAPFAEPTPFNLAEAERSQFSPFKTFSYKDCTPVSRNDGVEFANNAFIQSSRGEERPTTAPRMQNSQDASEKELSMIRAGELITQLTEWKEYVQLFNTLEQSKQEEAYEKRKNLA</sequence>
<feature type="region of interest" description="Disordered" evidence="1">
    <location>
        <begin position="277"/>
        <end position="301"/>
    </location>
</feature>
<organism evidence="2 3">
    <name type="scientific">Haemonchus contortus</name>
    <name type="common">Barber pole worm</name>
    <dbReference type="NCBI Taxonomy" id="6289"/>
    <lineage>
        <taxon>Eukaryota</taxon>
        <taxon>Metazoa</taxon>
        <taxon>Ecdysozoa</taxon>
        <taxon>Nematoda</taxon>
        <taxon>Chromadorea</taxon>
        <taxon>Rhabditida</taxon>
        <taxon>Rhabditina</taxon>
        <taxon>Rhabditomorpha</taxon>
        <taxon>Strongyloidea</taxon>
        <taxon>Trichostrongylidae</taxon>
        <taxon>Haemonchus</taxon>
    </lineage>
</organism>
<keyword evidence="2" id="KW-1185">Reference proteome</keyword>
<dbReference type="OMA" id="DSCEIIN"/>